<dbReference type="AlphaFoldDB" id="A0A9D1IVS4"/>
<dbReference type="GO" id="GO:0016811">
    <property type="term" value="F:hydrolase activity, acting on carbon-nitrogen (but not peptide) bonds, in linear amides"/>
    <property type="evidence" value="ECO:0007669"/>
    <property type="project" value="InterPro"/>
</dbReference>
<dbReference type="Gene3D" id="3.20.20.140">
    <property type="entry name" value="Metal-dependent hydrolases"/>
    <property type="match status" value="1"/>
</dbReference>
<dbReference type="SUPFAM" id="SSF51338">
    <property type="entry name" value="Composite domain of metallo-dependent hydrolases"/>
    <property type="match status" value="1"/>
</dbReference>
<dbReference type="EMBL" id="DVMR01000014">
    <property type="protein sequence ID" value="HIU42934.1"/>
    <property type="molecule type" value="Genomic_DNA"/>
</dbReference>
<dbReference type="Pfam" id="PF07969">
    <property type="entry name" value="Amidohydro_3"/>
    <property type="match status" value="1"/>
</dbReference>
<dbReference type="Proteomes" id="UP000824073">
    <property type="component" value="Unassembled WGS sequence"/>
</dbReference>
<feature type="domain" description="Amidohydrolase 3" evidence="1">
    <location>
        <begin position="44"/>
        <end position="512"/>
    </location>
</feature>
<name>A0A9D1IVS4_9CLOT</name>
<comment type="caution">
    <text evidence="2">The sequence shown here is derived from an EMBL/GenBank/DDBJ whole genome shotgun (WGS) entry which is preliminary data.</text>
</comment>
<dbReference type="SUPFAM" id="SSF51556">
    <property type="entry name" value="Metallo-dependent hydrolases"/>
    <property type="match status" value="1"/>
</dbReference>
<dbReference type="InterPro" id="IPR050378">
    <property type="entry name" value="Metallo-dep_Hydrolases_sf"/>
</dbReference>
<sequence>MYDLVIRNGLVVDGTGAPAFKGDVAVKDGRIAAVAAHIEETGREEIDAHGKCVAPGFIDVHTHSDARIFDDTVTGWNHLEAGTTTELVGQCGSQVVPWYEGALSRTYGMDEQEFREVCSSFHNYMKYAETRSLGTNIAVLAGQGSIRGKVMGLGAGLPDEKQTAQMRDIMTEAMEAGCLGFSTGLVYTPSVFAGPDEITEIARAAHAKGGIYTSHIRGEGNALLSSIDEALEVGRKSGIPVNISHIKVIGKHNEGRSKDAIALIEKAQAEGLRVTADLYPFTGGSAPLASQLPPKYLTDGIAESVKKLSDPELRKKVLWSIMNEPDEFESNIFSAGFDGTLLCGCSATPQYVGKTLGEIGREEGRDPFDVCCDILMRNGGVVQGIYMSQNESDMLRFLAQPWVMSGSDWSDGSEPVDPEHIAGSHPRGLATMTRRLELIREHKIESLESAVHRMTGMAADVYDLPQVGRLQPGKKADITIFDWDNVRAHADYVHPFRRNEGIETVIVSGKVAVKNGSFTGVRCGKILKKGE</sequence>
<evidence type="ECO:0000259" key="1">
    <source>
        <dbReference type="Pfam" id="PF07969"/>
    </source>
</evidence>
<reference evidence="2" key="1">
    <citation type="submission" date="2020-10" db="EMBL/GenBank/DDBJ databases">
        <authorList>
            <person name="Gilroy R."/>
        </authorList>
    </citation>
    <scope>NUCLEOTIDE SEQUENCE</scope>
    <source>
        <strain evidence="2">CHK191-8634</strain>
    </source>
</reference>
<dbReference type="InterPro" id="IPR013108">
    <property type="entry name" value="Amidohydro_3"/>
</dbReference>
<organism evidence="2 3">
    <name type="scientific">Candidatus Ventrousia excrementavium</name>
    <dbReference type="NCBI Taxonomy" id="2840961"/>
    <lineage>
        <taxon>Bacteria</taxon>
        <taxon>Bacillati</taxon>
        <taxon>Bacillota</taxon>
        <taxon>Clostridia</taxon>
        <taxon>Eubacteriales</taxon>
        <taxon>Clostridiaceae</taxon>
        <taxon>Clostridiaceae incertae sedis</taxon>
        <taxon>Candidatus Ventrousia</taxon>
    </lineage>
</organism>
<proteinExistence type="predicted"/>
<dbReference type="InterPro" id="IPR023100">
    <property type="entry name" value="D-aminoacylase_insert_dom_sf"/>
</dbReference>
<dbReference type="InterPro" id="IPR011059">
    <property type="entry name" value="Metal-dep_hydrolase_composite"/>
</dbReference>
<evidence type="ECO:0000313" key="3">
    <source>
        <dbReference type="Proteomes" id="UP000824073"/>
    </source>
</evidence>
<accession>A0A9D1IVS4</accession>
<dbReference type="PANTHER" id="PTHR11647">
    <property type="entry name" value="HYDRANTOINASE/DIHYDROPYRIMIDINASE FAMILY MEMBER"/>
    <property type="match status" value="1"/>
</dbReference>
<reference evidence="2" key="2">
    <citation type="journal article" date="2021" name="PeerJ">
        <title>Extensive microbial diversity within the chicken gut microbiome revealed by metagenomics and culture.</title>
        <authorList>
            <person name="Gilroy R."/>
            <person name="Ravi A."/>
            <person name="Getino M."/>
            <person name="Pursley I."/>
            <person name="Horton D.L."/>
            <person name="Alikhan N.F."/>
            <person name="Baker D."/>
            <person name="Gharbi K."/>
            <person name="Hall N."/>
            <person name="Watson M."/>
            <person name="Adriaenssens E.M."/>
            <person name="Foster-Nyarko E."/>
            <person name="Jarju S."/>
            <person name="Secka A."/>
            <person name="Antonio M."/>
            <person name="Oren A."/>
            <person name="Chaudhuri R.R."/>
            <person name="La Ragione R."/>
            <person name="Hildebrand F."/>
            <person name="Pallen M.J."/>
        </authorList>
    </citation>
    <scope>NUCLEOTIDE SEQUENCE</scope>
    <source>
        <strain evidence="2">CHK191-8634</strain>
    </source>
</reference>
<dbReference type="CDD" id="cd01297">
    <property type="entry name" value="D-aminoacylase"/>
    <property type="match status" value="1"/>
</dbReference>
<dbReference type="Gene3D" id="2.30.40.10">
    <property type="entry name" value="Urease, subunit C, domain 1"/>
    <property type="match status" value="1"/>
</dbReference>
<dbReference type="PANTHER" id="PTHR11647:SF1">
    <property type="entry name" value="COLLAPSIN RESPONSE MEDIATOR PROTEIN"/>
    <property type="match status" value="1"/>
</dbReference>
<protein>
    <submittedName>
        <fullName evidence="2">D-aminoacylase</fullName>
    </submittedName>
</protein>
<gene>
    <name evidence="2" type="ORF">IAB67_01395</name>
</gene>
<evidence type="ECO:0000313" key="2">
    <source>
        <dbReference type="EMBL" id="HIU42934.1"/>
    </source>
</evidence>
<dbReference type="InterPro" id="IPR032466">
    <property type="entry name" value="Metal_Hydrolase"/>
</dbReference>
<dbReference type="Gene3D" id="3.30.1490.130">
    <property type="entry name" value="D-aminoacylase. Domain 3"/>
    <property type="match status" value="1"/>
</dbReference>